<dbReference type="EMBL" id="CM000148">
    <property type="protein sequence ID" value="EAZ18456.1"/>
    <property type="molecule type" value="Genomic_DNA"/>
</dbReference>
<evidence type="ECO:0000256" key="1">
    <source>
        <dbReference type="SAM" id="MobiDB-lite"/>
    </source>
</evidence>
<name>A3CBJ3_ORYSJ</name>
<evidence type="ECO:0000313" key="2">
    <source>
        <dbReference type="EMBL" id="EAZ18456.1"/>
    </source>
</evidence>
<gene>
    <name evidence="2" type="ORF">OsJ_33982</name>
</gene>
<protein>
    <submittedName>
        <fullName evidence="2">Uncharacterized protein</fullName>
    </submittedName>
</protein>
<reference evidence="2" key="2">
    <citation type="submission" date="2008-12" db="EMBL/GenBank/DDBJ databases">
        <title>Improved gene annotation of the rice (Oryza sativa) genomes.</title>
        <authorList>
            <person name="Wang J."/>
            <person name="Li R."/>
            <person name="Fan W."/>
            <person name="Huang Q."/>
            <person name="Zhang J."/>
            <person name="Zhou Y."/>
            <person name="Hu Y."/>
            <person name="Zi S."/>
            <person name="Li J."/>
            <person name="Ni P."/>
            <person name="Zheng H."/>
            <person name="Zhang Y."/>
            <person name="Zhao M."/>
            <person name="Hao Q."/>
            <person name="McDermott J."/>
            <person name="Samudrala R."/>
            <person name="Kristiansen K."/>
            <person name="Wong G.K.-S."/>
        </authorList>
    </citation>
    <scope>NUCLEOTIDE SEQUENCE</scope>
</reference>
<organism evidence="2">
    <name type="scientific">Oryza sativa subsp. japonica</name>
    <name type="common">Rice</name>
    <dbReference type="NCBI Taxonomy" id="39947"/>
    <lineage>
        <taxon>Eukaryota</taxon>
        <taxon>Viridiplantae</taxon>
        <taxon>Streptophyta</taxon>
        <taxon>Embryophyta</taxon>
        <taxon>Tracheophyta</taxon>
        <taxon>Spermatophyta</taxon>
        <taxon>Magnoliopsida</taxon>
        <taxon>Liliopsida</taxon>
        <taxon>Poales</taxon>
        <taxon>Poaceae</taxon>
        <taxon>BOP clade</taxon>
        <taxon>Oryzoideae</taxon>
        <taxon>Oryzeae</taxon>
        <taxon>Oryzinae</taxon>
        <taxon>Oryza</taxon>
        <taxon>Oryza sativa</taxon>
    </lineage>
</organism>
<dbReference type="Proteomes" id="UP000007752">
    <property type="component" value="Chromosome 11"/>
</dbReference>
<sequence>MANEGSPMDEREDLQRAGNDVKDYALAKPHAAEDGKRLAKICLLTNAEGVMLRKAHPRELFAHDSCRNLQVAK</sequence>
<feature type="region of interest" description="Disordered" evidence="1">
    <location>
        <begin position="1"/>
        <end position="21"/>
    </location>
</feature>
<reference evidence="2" key="1">
    <citation type="journal article" date="2005" name="PLoS Biol.">
        <title>The genomes of Oryza sativa: a history of duplications.</title>
        <authorList>
            <person name="Yu J."/>
            <person name="Wang J."/>
            <person name="Lin W."/>
            <person name="Li S."/>
            <person name="Li H."/>
            <person name="Zhou J."/>
            <person name="Ni P."/>
            <person name="Dong W."/>
            <person name="Hu S."/>
            <person name="Zeng C."/>
            <person name="Zhang J."/>
            <person name="Zhang Y."/>
            <person name="Li R."/>
            <person name="Xu Z."/>
            <person name="Li S."/>
            <person name="Li X."/>
            <person name="Zheng H."/>
            <person name="Cong L."/>
            <person name="Lin L."/>
            <person name="Yin J."/>
            <person name="Geng J."/>
            <person name="Li G."/>
            <person name="Shi J."/>
            <person name="Liu J."/>
            <person name="Lv H."/>
            <person name="Li J."/>
            <person name="Wang J."/>
            <person name="Deng Y."/>
            <person name="Ran L."/>
            <person name="Shi X."/>
            <person name="Wang X."/>
            <person name="Wu Q."/>
            <person name="Li C."/>
            <person name="Ren X."/>
            <person name="Wang J."/>
            <person name="Wang X."/>
            <person name="Li D."/>
            <person name="Liu D."/>
            <person name="Zhang X."/>
            <person name="Ji Z."/>
            <person name="Zhao W."/>
            <person name="Sun Y."/>
            <person name="Zhang Z."/>
            <person name="Bao J."/>
            <person name="Han Y."/>
            <person name="Dong L."/>
            <person name="Ji J."/>
            <person name="Chen P."/>
            <person name="Wu S."/>
            <person name="Liu J."/>
            <person name="Xiao Y."/>
            <person name="Bu D."/>
            <person name="Tan J."/>
            <person name="Yang L."/>
            <person name="Ye C."/>
            <person name="Zhang J."/>
            <person name="Xu J."/>
            <person name="Zhou Y."/>
            <person name="Yu Y."/>
            <person name="Zhang B."/>
            <person name="Zhuang S."/>
            <person name="Wei H."/>
            <person name="Liu B."/>
            <person name="Lei M."/>
            <person name="Yu H."/>
            <person name="Li Y."/>
            <person name="Xu H."/>
            <person name="Wei S."/>
            <person name="He X."/>
            <person name="Fang L."/>
            <person name="Zhang Z."/>
            <person name="Zhang Y."/>
            <person name="Huang X."/>
            <person name="Su Z."/>
            <person name="Tong W."/>
            <person name="Li J."/>
            <person name="Tong Z."/>
            <person name="Li S."/>
            <person name="Ye J."/>
            <person name="Wang L."/>
            <person name="Fang L."/>
            <person name="Lei T."/>
            <person name="Chen C."/>
            <person name="Chen H."/>
            <person name="Xu Z."/>
            <person name="Li H."/>
            <person name="Huang H."/>
            <person name="Zhang F."/>
            <person name="Xu H."/>
            <person name="Li N."/>
            <person name="Zhao C."/>
            <person name="Li S."/>
            <person name="Dong L."/>
            <person name="Huang Y."/>
            <person name="Li L."/>
            <person name="Xi Y."/>
            <person name="Qi Q."/>
            <person name="Li W."/>
            <person name="Zhang B."/>
            <person name="Hu W."/>
            <person name="Zhang Y."/>
            <person name="Tian X."/>
            <person name="Jiao Y."/>
            <person name="Liang X."/>
            <person name="Jin J."/>
            <person name="Gao L."/>
            <person name="Zheng W."/>
            <person name="Hao B."/>
            <person name="Liu S."/>
            <person name="Wang W."/>
            <person name="Yuan L."/>
            <person name="Cao M."/>
            <person name="McDermott J."/>
            <person name="Samudrala R."/>
            <person name="Wang J."/>
            <person name="Wong G.K."/>
            <person name="Yang H."/>
        </authorList>
    </citation>
    <scope>NUCLEOTIDE SEQUENCE [LARGE SCALE GENOMIC DNA]</scope>
</reference>
<proteinExistence type="predicted"/>
<accession>A3CBJ3</accession>
<dbReference type="AlphaFoldDB" id="A3CBJ3"/>